<dbReference type="PANTHER" id="PTHR31088:SF6">
    <property type="entry name" value="PHAGE SHOCK PROTEIN A"/>
    <property type="match status" value="1"/>
</dbReference>
<dbReference type="Pfam" id="PF04012">
    <property type="entry name" value="PspA_IM30"/>
    <property type="match status" value="1"/>
</dbReference>
<dbReference type="InterPro" id="IPR007157">
    <property type="entry name" value="PspA_VIPP1"/>
</dbReference>
<reference evidence="3 4" key="1">
    <citation type="submission" date="2023-03" db="EMBL/GenBank/DDBJ databases">
        <title>Novel Species.</title>
        <authorList>
            <person name="Ma S."/>
        </authorList>
    </citation>
    <scope>NUCLEOTIDE SEQUENCE [LARGE SCALE GENOMIC DNA]</scope>
    <source>
        <strain evidence="3 4">LIND6LT2</strain>
    </source>
</reference>
<evidence type="ECO:0000313" key="3">
    <source>
        <dbReference type="EMBL" id="WZL69819.1"/>
    </source>
</evidence>
<comment type="similarity">
    <text evidence="1">Belongs to the PspA/Vipp/IM30 family.</text>
</comment>
<dbReference type="EMBL" id="CP121687">
    <property type="protein sequence ID" value="WZL69819.1"/>
    <property type="molecule type" value="Genomic_DNA"/>
</dbReference>
<feature type="coiled-coil region" evidence="2">
    <location>
        <begin position="26"/>
        <end position="67"/>
    </location>
</feature>
<organism evidence="3 4">
    <name type="scientific">Defluviitalea saccharophila</name>
    <dbReference type="NCBI Taxonomy" id="879970"/>
    <lineage>
        <taxon>Bacteria</taxon>
        <taxon>Bacillati</taxon>
        <taxon>Bacillota</taxon>
        <taxon>Clostridia</taxon>
        <taxon>Lachnospirales</taxon>
        <taxon>Defluviitaleaceae</taxon>
        <taxon>Defluviitalea</taxon>
    </lineage>
</organism>
<accession>A0ABZ2Y5C3</accession>
<keyword evidence="4" id="KW-1185">Reference proteome</keyword>
<evidence type="ECO:0000256" key="1">
    <source>
        <dbReference type="ARBA" id="ARBA00043985"/>
    </source>
</evidence>
<sequence>MGILNRMVTIIKSNLNDLLDKAEDPEKMLEQLILDMQEQYTEAKAQIAQAIADEKKLEREYEEQLKLQNEWAEKAELAVRQQNDDLAIKALKRKNEHQKLAEDYKVHLDEQKQVTEKLKNSLRELNDKIEEAKRKKELLIARSKRAKAQESVNKTFSELNDTSAFDTFARMESKIEAIEDKVKAHEELNEEVSGDALNREFEQLEKTKQDLDVMDELAALKAKMGKAE</sequence>
<name>A0ABZ2Y5C3_9FIRM</name>
<feature type="coiled-coil region" evidence="2">
    <location>
        <begin position="108"/>
        <end position="195"/>
    </location>
</feature>
<proteinExistence type="inferred from homology"/>
<evidence type="ECO:0000313" key="4">
    <source>
        <dbReference type="Proteomes" id="UP001486565"/>
    </source>
</evidence>
<gene>
    <name evidence="3" type="ORF">QBE51_13750</name>
</gene>
<evidence type="ECO:0000256" key="2">
    <source>
        <dbReference type="SAM" id="Coils"/>
    </source>
</evidence>
<dbReference type="PANTHER" id="PTHR31088">
    <property type="entry name" value="MEMBRANE-ASSOCIATED PROTEIN VIPP1, CHLOROPLASTIC"/>
    <property type="match status" value="1"/>
</dbReference>
<dbReference type="RefSeq" id="WP_341876807.1">
    <property type="nucleotide sequence ID" value="NZ_CP121687.1"/>
</dbReference>
<keyword evidence="2" id="KW-0175">Coiled coil</keyword>
<dbReference type="Proteomes" id="UP001486565">
    <property type="component" value="Chromosome"/>
</dbReference>
<protein>
    <submittedName>
        <fullName evidence="3">PspA/IM30 family protein</fullName>
    </submittedName>
</protein>